<evidence type="ECO:0000256" key="1">
    <source>
        <dbReference type="ARBA" id="ARBA00006464"/>
    </source>
</evidence>
<name>A0AAU0F2G1_9FLAO</name>
<dbReference type="AlphaFoldDB" id="A0AAU0F2G1"/>
<accession>A0AAU0F2G1</accession>
<comment type="similarity">
    <text evidence="1">Belongs to the bacterial sugar transferase family.</text>
</comment>
<gene>
    <name evidence="3" type="ORF">BPO_1613</name>
</gene>
<keyword evidence="4" id="KW-1185">Reference proteome</keyword>
<dbReference type="KEGG" id="bpor:BPO_1613"/>
<reference evidence="3" key="1">
    <citation type="submission" date="2023-10" db="EMBL/GenBank/DDBJ databases">
        <title>Characterization and whole genome sequencing of a novel strain of Bergeyella porcorum QD2021 isolated from pig.</title>
        <authorList>
            <person name="Liu G."/>
            <person name="Chen C."/>
            <person name="Han X."/>
        </authorList>
    </citation>
    <scope>NUCLEOTIDE SEQUENCE</scope>
    <source>
        <strain evidence="3">QD2021</strain>
    </source>
</reference>
<evidence type="ECO:0000313" key="4">
    <source>
        <dbReference type="Proteomes" id="UP001432059"/>
    </source>
</evidence>
<dbReference type="PANTHER" id="PTHR30576">
    <property type="entry name" value="COLANIC BIOSYNTHESIS UDP-GLUCOSE LIPID CARRIER TRANSFERASE"/>
    <property type="match status" value="1"/>
</dbReference>
<dbReference type="GO" id="GO:0016780">
    <property type="term" value="F:phosphotransferase activity, for other substituted phosphate groups"/>
    <property type="evidence" value="ECO:0007669"/>
    <property type="project" value="TreeGrafter"/>
</dbReference>
<dbReference type="Proteomes" id="UP001432059">
    <property type="component" value="Chromosome"/>
</dbReference>
<dbReference type="InterPro" id="IPR003362">
    <property type="entry name" value="Bact_transf"/>
</dbReference>
<organism evidence="3 4">
    <name type="scientific">Bergeyella porcorum</name>
    <dbReference type="NCBI Taxonomy" id="1735111"/>
    <lineage>
        <taxon>Bacteria</taxon>
        <taxon>Pseudomonadati</taxon>
        <taxon>Bacteroidota</taxon>
        <taxon>Flavobacteriia</taxon>
        <taxon>Flavobacteriales</taxon>
        <taxon>Weeksellaceae</taxon>
        <taxon>Bergeyella</taxon>
    </lineage>
</organism>
<dbReference type="EMBL" id="CP136426">
    <property type="protein sequence ID" value="WOC52260.1"/>
    <property type="molecule type" value="Genomic_DNA"/>
</dbReference>
<evidence type="ECO:0000313" key="3">
    <source>
        <dbReference type="EMBL" id="WOC52260.1"/>
    </source>
</evidence>
<evidence type="ECO:0000259" key="2">
    <source>
        <dbReference type="Pfam" id="PF02397"/>
    </source>
</evidence>
<proteinExistence type="inferred from homology"/>
<protein>
    <recommendedName>
        <fullName evidence="2">Bacterial sugar transferase domain-containing protein</fullName>
    </recommendedName>
</protein>
<dbReference type="PANTHER" id="PTHR30576:SF0">
    <property type="entry name" value="UNDECAPRENYL-PHOSPHATE N-ACETYLGALACTOSAMINYL 1-PHOSPHATE TRANSFERASE-RELATED"/>
    <property type="match status" value="1"/>
</dbReference>
<dbReference type="Pfam" id="PF02397">
    <property type="entry name" value="Bac_transf"/>
    <property type="match status" value="1"/>
</dbReference>
<feature type="domain" description="Bacterial sugar transferase" evidence="2">
    <location>
        <begin position="1"/>
        <end position="85"/>
    </location>
</feature>
<sequence length="92" mass="10578">MSVVGPRPHMIMVDDWYKPQIQKYGIRSAVKPGLTGLAQVSGFRGEKANMMYEMEKRILSDYFYVKNWSFSLDIVIILKTIILIIEGDNNAH</sequence>